<accession>A0A2V1IUG2</accession>
<dbReference type="Proteomes" id="UP000244925">
    <property type="component" value="Unassembled WGS sequence"/>
</dbReference>
<evidence type="ECO:0000313" key="2">
    <source>
        <dbReference type="EMBL" id="PWB06207.1"/>
    </source>
</evidence>
<name>A0A2V1IUG2_9BACT</name>
<dbReference type="EMBL" id="PUBV01000031">
    <property type="protein sequence ID" value="PWB06207.1"/>
    <property type="molecule type" value="Genomic_DNA"/>
</dbReference>
<dbReference type="AlphaFoldDB" id="A0A2V1IUG2"/>
<evidence type="ECO:0008006" key="4">
    <source>
        <dbReference type="Google" id="ProtNLM"/>
    </source>
</evidence>
<dbReference type="PROSITE" id="PS51257">
    <property type="entry name" value="PROKAR_LIPOPROTEIN"/>
    <property type="match status" value="1"/>
</dbReference>
<comment type="caution">
    <text evidence="2">The sequence shown here is derived from an EMBL/GenBank/DDBJ whole genome shotgun (WGS) entry which is preliminary data.</text>
</comment>
<keyword evidence="3" id="KW-1185">Reference proteome</keyword>
<dbReference type="GeneID" id="93425212"/>
<dbReference type="RefSeq" id="WP_107036798.1">
    <property type="nucleotide sequence ID" value="NZ_CP098825.1"/>
</dbReference>
<proteinExistence type="predicted"/>
<gene>
    <name evidence="2" type="ORF">C5O25_11035</name>
</gene>
<feature type="chain" id="PRO_5016074208" description="Lipocalin-like domain-containing protein" evidence="1">
    <location>
        <begin position="20"/>
        <end position="143"/>
    </location>
</feature>
<evidence type="ECO:0000256" key="1">
    <source>
        <dbReference type="SAM" id="SignalP"/>
    </source>
</evidence>
<reference evidence="3" key="1">
    <citation type="submission" date="2018-02" db="EMBL/GenBank/DDBJ databases">
        <authorList>
            <person name="Clavel T."/>
            <person name="Strowig T."/>
        </authorList>
    </citation>
    <scope>NUCLEOTIDE SEQUENCE [LARGE SCALE GENOMIC DNA]</scope>
    <source>
        <strain evidence="3">DSM 100764</strain>
    </source>
</reference>
<sequence length="143" mass="15746">MITKLKLMMMVCFAIIVFASCSEDEPAKMLWEVTATPAESVKAAFDPSFYHQIQITSDGEGGEVTLKCTNYKSLNLVGATKNENGEYFDADCKFTAKITDPGVVKIILDKMPDGFKEAKTILQIYGTEGKDSNTTTVDITRKP</sequence>
<evidence type="ECO:0000313" key="3">
    <source>
        <dbReference type="Proteomes" id="UP000244925"/>
    </source>
</evidence>
<keyword evidence="1" id="KW-0732">Signal</keyword>
<feature type="signal peptide" evidence="1">
    <location>
        <begin position="1"/>
        <end position="19"/>
    </location>
</feature>
<organism evidence="2 3">
    <name type="scientific">Paramuribaculum intestinale</name>
    <dbReference type="NCBI Taxonomy" id="2094151"/>
    <lineage>
        <taxon>Bacteria</taxon>
        <taxon>Pseudomonadati</taxon>
        <taxon>Bacteroidota</taxon>
        <taxon>Bacteroidia</taxon>
        <taxon>Bacteroidales</taxon>
        <taxon>Muribaculaceae</taxon>
        <taxon>Paramuribaculum</taxon>
    </lineage>
</organism>
<protein>
    <recommendedName>
        <fullName evidence="4">Lipocalin-like domain-containing protein</fullName>
    </recommendedName>
</protein>